<feature type="repeat" description="Solcar" evidence="11">
    <location>
        <begin position="152"/>
        <end position="240"/>
    </location>
</feature>
<proteinExistence type="inferred from homology"/>
<keyword evidence="6" id="KW-0999">Mitochondrion inner membrane</keyword>
<name>A0A3N4IB22_ASCIM</name>
<evidence type="ECO:0000256" key="3">
    <source>
        <dbReference type="ARBA" id="ARBA00022448"/>
    </source>
</evidence>
<comment type="subcellular location">
    <subcellularLocation>
        <location evidence="1">Mitochondrion inner membrane</location>
        <topology evidence="1">Multi-pass membrane protein</topology>
    </subcellularLocation>
</comment>
<dbReference type="OrthoDB" id="427452at2759"/>
<evidence type="ECO:0000256" key="6">
    <source>
        <dbReference type="ARBA" id="ARBA00022792"/>
    </source>
</evidence>
<evidence type="ECO:0000256" key="4">
    <source>
        <dbReference type="ARBA" id="ARBA00022692"/>
    </source>
</evidence>
<evidence type="ECO:0000256" key="8">
    <source>
        <dbReference type="ARBA" id="ARBA00023128"/>
    </source>
</evidence>
<evidence type="ECO:0000256" key="2">
    <source>
        <dbReference type="ARBA" id="ARBA00006375"/>
    </source>
</evidence>
<comment type="function">
    <text evidence="10">Transport of phosphate groups from the cytosol to the mitochondrial matrix.</text>
</comment>
<dbReference type="GO" id="GO:0005315">
    <property type="term" value="F:phosphate transmembrane transporter activity"/>
    <property type="evidence" value="ECO:0007669"/>
    <property type="project" value="InterPro"/>
</dbReference>
<feature type="repeat" description="Solcar" evidence="11">
    <location>
        <begin position="53"/>
        <end position="137"/>
    </location>
</feature>
<dbReference type="GO" id="GO:0035434">
    <property type="term" value="P:copper ion transmembrane transport"/>
    <property type="evidence" value="ECO:0007669"/>
    <property type="project" value="UniProtKB-ARBA"/>
</dbReference>
<keyword evidence="5" id="KW-0677">Repeat</keyword>
<evidence type="ECO:0000256" key="5">
    <source>
        <dbReference type="ARBA" id="ARBA00022737"/>
    </source>
</evidence>
<dbReference type="InterPro" id="IPR023395">
    <property type="entry name" value="MCP_dom_sf"/>
</dbReference>
<keyword evidence="9 11" id="KW-0472">Membrane</keyword>
<gene>
    <name evidence="13" type="ORF">BJ508DRAFT_414785</name>
</gene>
<evidence type="ECO:0000256" key="1">
    <source>
        <dbReference type="ARBA" id="ARBA00004448"/>
    </source>
</evidence>
<evidence type="ECO:0000256" key="9">
    <source>
        <dbReference type="ARBA" id="ARBA00023136"/>
    </source>
</evidence>
<keyword evidence="3 12" id="KW-0813">Transport</keyword>
<evidence type="ECO:0000256" key="10">
    <source>
        <dbReference type="ARBA" id="ARBA00054508"/>
    </source>
</evidence>
<dbReference type="EMBL" id="ML119680">
    <property type="protein sequence ID" value="RPA81340.1"/>
    <property type="molecule type" value="Genomic_DNA"/>
</dbReference>
<evidence type="ECO:0000256" key="7">
    <source>
        <dbReference type="ARBA" id="ARBA00022989"/>
    </source>
</evidence>
<evidence type="ECO:0000256" key="12">
    <source>
        <dbReference type="RuleBase" id="RU000488"/>
    </source>
</evidence>
<dbReference type="Gene3D" id="1.50.40.10">
    <property type="entry name" value="Mitochondrial carrier domain"/>
    <property type="match status" value="1"/>
</dbReference>
<dbReference type="InterPro" id="IPR018108">
    <property type="entry name" value="MCP_transmembrane"/>
</dbReference>
<dbReference type="AlphaFoldDB" id="A0A3N4IB22"/>
<evidence type="ECO:0000313" key="14">
    <source>
        <dbReference type="Proteomes" id="UP000275078"/>
    </source>
</evidence>
<comment type="similarity">
    <text evidence="2 12">Belongs to the mitochondrial carrier (TC 2.A.29) family.</text>
</comment>
<evidence type="ECO:0000313" key="13">
    <source>
        <dbReference type="EMBL" id="RPA81340.1"/>
    </source>
</evidence>
<keyword evidence="7" id="KW-1133">Transmembrane helix</keyword>
<dbReference type="Pfam" id="PF00153">
    <property type="entry name" value="Mito_carr"/>
    <property type="match status" value="3"/>
</dbReference>
<dbReference type="PANTHER" id="PTHR45671:SF10">
    <property type="entry name" value="SOLUTE CARRIER FAMILY 25 MEMBER 3"/>
    <property type="match status" value="1"/>
</dbReference>
<dbReference type="Proteomes" id="UP000275078">
    <property type="component" value="Unassembled WGS sequence"/>
</dbReference>
<dbReference type="SUPFAM" id="SSF103506">
    <property type="entry name" value="Mitochondrial carrier"/>
    <property type="match status" value="1"/>
</dbReference>
<protein>
    <submittedName>
        <fullName evidence="13">Mitochondrial phosphate carrier protein</fullName>
    </submittedName>
</protein>
<keyword evidence="4 11" id="KW-0812">Transmembrane</keyword>
<dbReference type="FunFam" id="1.50.40.10:FF:000131">
    <property type="entry name" value="Mitochondrial phosphate carrier protein 2"/>
    <property type="match status" value="1"/>
</dbReference>
<dbReference type="GO" id="GO:1990547">
    <property type="term" value="P:mitochondrial phosphate ion transmembrane transport"/>
    <property type="evidence" value="ECO:0007669"/>
    <property type="project" value="InterPro"/>
</dbReference>
<dbReference type="FunFam" id="1.50.40.10:FF:000076">
    <property type="entry name" value="Mitochondrial phosphate carrier protein 2"/>
    <property type="match status" value="1"/>
</dbReference>
<dbReference type="GO" id="GO:0005743">
    <property type="term" value="C:mitochondrial inner membrane"/>
    <property type="evidence" value="ECO:0007669"/>
    <property type="project" value="UniProtKB-SubCell"/>
</dbReference>
<accession>A0A3N4IB22</accession>
<keyword evidence="8" id="KW-0496">Mitochondrion</keyword>
<organism evidence="13 14">
    <name type="scientific">Ascobolus immersus RN42</name>
    <dbReference type="NCBI Taxonomy" id="1160509"/>
    <lineage>
        <taxon>Eukaryota</taxon>
        <taxon>Fungi</taxon>
        <taxon>Dikarya</taxon>
        <taxon>Ascomycota</taxon>
        <taxon>Pezizomycotina</taxon>
        <taxon>Pezizomycetes</taxon>
        <taxon>Pezizales</taxon>
        <taxon>Ascobolaceae</taxon>
        <taxon>Ascobolus</taxon>
    </lineage>
</organism>
<dbReference type="PROSITE" id="PS50920">
    <property type="entry name" value="SOLCAR"/>
    <property type="match status" value="3"/>
</dbReference>
<dbReference type="STRING" id="1160509.A0A3N4IB22"/>
<sequence>MSSPLPTIDALRSTLPLPASQKFPISASLERKVKQEMSWIQSKVGPIQPGTSKYYGICTLGGILACGPTHTFVTPLDLIKCRRQVDPKIYTSNLQGFRAILSKGGVSSLYTGGAPTLLGYSAQGAFKYGGYEFFKNFYTGLFGGEEAVTGAKRTGVYLMASASAEFFADIALCPLEALKVRVQTSLPEMAKNEKRLGSLVGSVVSKEGWGGLYKGLVPLWGRQIPYTMMKFASFEETVSLIYKNLPKPKEEYNRLQQTGVSFLGGYIAGILCAVVSHPADVLVSKLNMDRQKGESFGGAVGRIYGKIGFGGLWNGLPVRIVMIGTLTGLQWLIYDSFKVSLGLATTGGSEKKVEEK</sequence>
<evidence type="ECO:0000256" key="11">
    <source>
        <dbReference type="PROSITE-ProRule" id="PRU00282"/>
    </source>
</evidence>
<dbReference type="InterPro" id="IPR044677">
    <property type="entry name" value="SLC25A3/Pic2/Mir1-like"/>
</dbReference>
<feature type="repeat" description="Solcar" evidence="11">
    <location>
        <begin position="256"/>
        <end position="340"/>
    </location>
</feature>
<reference evidence="13 14" key="1">
    <citation type="journal article" date="2018" name="Nat. Ecol. Evol.">
        <title>Pezizomycetes genomes reveal the molecular basis of ectomycorrhizal truffle lifestyle.</title>
        <authorList>
            <person name="Murat C."/>
            <person name="Payen T."/>
            <person name="Noel B."/>
            <person name="Kuo A."/>
            <person name="Morin E."/>
            <person name="Chen J."/>
            <person name="Kohler A."/>
            <person name="Krizsan K."/>
            <person name="Balestrini R."/>
            <person name="Da Silva C."/>
            <person name="Montanini B."/>
            <person name="Hainaut M."/>
            <person name="Levati E."/>
            <person name="Barry K.W."/>
            <person name="Belfiori B."/>
            <person name="Cichocki N."/>
            <person name="Clum A."/>
            <person name="Dockter R.B."/>
            <person name="Fauchery L."/>
            <person name="Guy J."/>
            <person name="Iotti M."/>
            <person name="Le Tacon F."/>
            <person name="Lindquist E.A."/>
            <person name="Lipzen A."/>
            <person name="Malagnac F."/>
            <person name="Mello A."/>
            <person name="Molinier V."/>
            <person name="Miyauchi S."/>
            <person name="Poulain J."/>
            <person name="Riccioni C."/>
            <person name="Rubini A."/>
            <person name="Sitrit Y."/>
            <person name="Splivallo R."/>
            <person name="Traeger S."/>
            <person name="Wang M."/>
            <person name="Zifcakova L."/>
            <person name="Wipf D."/>
            <person name="Zambonelli A."/>
            <person name="Paolocci F."/>
            <person name="Nowrousian M."/>
            <person name="Ottonello S."/>
            <person name="Baldrian P."/>
            <person name="Spatafora J.W."/>
            <person name="Henrissat B."/>
            <person name="Nagy L.G."/>
            <person name="Aury J.M."/>
            <person name="Wincker P."/>
            <person name="Grigoriev I.V."/>
            <person name="Bonfante P."/>
            <person name="Martin F.M."/>
        </authorList>
    </citation>
    <scope>NUCLEOTIDE SEQUENCE [LARGE SCALE GENOMIC DNA]</scope>
    <source>
        <strain evidence="13 14">RN42</strain>
    </source>
</reference>
<dbReference type="PANTHER" id="PTHR45671">
    <property type="entry name" value="SOLUTE CARRIER FAMILY 25 (MITOCHONDRIAL CARRIER PHOSPHATE CARRIER), MEMBER 3, LIKE-RELATED-RELATED"/>
    <property type="match status" value="1"/>
</dbReference>
<keyword evidence="14" id="KW-1185">Reference proteome</keyword>